<sequence>MASRNSFQIQNPGSSSAKPISSLAALAEPPMRYVDGAMMDYFLIEAVNTLRESSAVATARTKKIEQEMLEAGLVPPPPPASATVTSPKTDVTSPKAGGAAPSPRDSTTSLSSTKGGKGNAVVDEEEEALRVRLEAIGLHVGANFTERLCRDRSLFTETLDTVKFICKDLWSACWNKQVDNLRTNHRGVYVLQDNSFHTIRHISSWKGRAEALKRAKIYVAMPAGIIKGALVRLGYQTVTVTPEINSLPQCTFQVKIPRSTS</sequence>
<dbReference type="Pfam" id="PF04051">
    <property type="entry name" value="TRAPP"/>
    <property type="match status" value="1"/>
</dbReference>
<dbReference type="EMBL" id="JBBXMP010000073">
    <property type="protein sequence ID" value="KAL0063834.1"/>
    <property type="molecule type" value="Genomic_DNA"/>
</dbReference>
<feature type="region of interest" description="Disordered" evidence="2">
    <location>
        <begin position="71"/>
        <end position="122"/>
    </location>
</feature>
<dbReference type="InterPro" id="IPR007194">
    <property type="entry name" value="TRAPP_component"/>
</dbReference>
<dbReference type="PANTHER" id="PTHR12817">
    <property type="entry name" value="TRAFFICKING PROTEIN PARTICLE COMPLEX SUBUNIT 6B"/>
    <property type="match status" value="1"/>
</dbReference>
<accession>A0ABR2ZSK3</accession>
<dbReference type="Gene3D" id="3.30.1380.20">
    <property type="entry name" value="Trafficking protein particle complex subunit 3"/>
    <property type="match status" value="1"/>
</dbReference>
<dbReference type="PANTHER" id="PTHR12817:SF0">
    <property type="entry name" value="GEO08327P1"/>
    <property type="match status" value="1"/>
</dbReference>
<dbReference type="Proteomes" id="UP001437256">
    <property type="component" value="Unassembled WGS sequence"/>
</dbReference>
<evidence type="ECO:0000256" key="1">
    <source>
        <dbReference type="ARBA" id="ARBA00006218"/>
    </source>
</evidence>
<name>A0ABR2ZSK3_9AGAR</name>
<proteinExistence type="inferred from homology"/>
<dbReference type="InterPro" id="IPR024096">
    <property type="entry name" value="NO_sig/Golgi_transp_ligand-bd"/>
</dbReference>
<dbReference type="SUPFAM" id="SSF111126">
    <property type="entry name" value="Ligand-binding domain in the NO signalling and Golgi transport"/>
    <property type="match status" value="1"/>
</dbReference>
<dbReference type="InterPro" id="IPR037992">
    <property type="entry name" value="TRAPPC6/Trs33"/>
</dbReference>
<evidence type="ECO:0000256" key="2">
    <source>
        <dbReference type="SAM" id="MobiDB-lite"/>
    </source>
</evidence>
<evidence type="ECO:0000313" key="3">
    <source>
        <dbReference type="EMBL" id="KAL0063834.1"/>
    </source>
</evidence>
<protein>
    <recommendedName>
        <fullName evidence="5">Transport protein particle component</fullName>
    </recommendedName>
</protein>
<gene>
    <name evidence="3" type="ORF">AAF712_009279</name>
</gene>
<comment type="caution">
    <text evidence="3">The sequence shown here is derived from an EMBL/GenBank/DDBJ whole genome shotgun (WGS) entry which is preliminary data.</text>
</comment>
<dbReference type="CDD" id="cd14944">
    <property type="entry name" value="TRAPPC6A_Trs33"/>
    <property type="match status" value="1"/>
</dbReference>
<organism evidence="3 4">
    <name type="scientific">Marasmius tenuissimus</name>
    <dbReference type="NCBI Taxonomy" id="585030"/>
    <lineage>
        <taxon>Eukaryota</taxon>
        <taxon>Fungi</taxon>
        <taxon>Dikarya</taxon>
        <taxon>Basidiomycota</taxon>
        <taxon>Agaricomycotina</taxon>
        <taxon>Agaricomycetes</taxon>
        <taxon>Agaricomycetidae</taxon>
        <taxon>Agaricales</taxon>
        <taxon>Marasmiineae</taxon>
        <taxon>Marasmiaceae</taxon>
        <taxon>Marasmius</taxon>
    </lineage>
</organism>
<comment type="similarity">
    <text evidence="1">Belongs to the TRAPP small subunits family. BET3 subfamily.</text>
</comment>
<reference evidence="3 4" key="1">
    <citation type="submission" date="2024-05" db="EMBL/GenBank/DDBJ databases">
        <title>A draft genome resource for the thread blight pathogen Marasmius tenuissimus strain MS-2.</title>
        <authorList>
            <person name="Yulfo-Soto G.E."/>
            <person name="Baruah I.K."/>
            <person name="Amoako-Attah I."/>
            <person name="Bukari Y."/>
            <person name="Meinhardt L.W."/>
            <person name="Bailey B.A."/>
            <person name="Cohen S.P."/>
        </authorList>
    </citation>
    <scope>NUCLEOTIDE SEQUENCE [LARGE SCALE GENOMIC DNA]</scope>
    <source>
        <strain evidence="3 4">MS-2</strain>
    </source>
</reference>
<evidence type="ECO:0000313" key="4">
    <source>
        <dbReference type="Proteomes" id="UP001437256"/>
    </source>
</evidence>
<keyword evidence="4" id="KW-1185">Reference proteome</keyword>
<evidence type="ECO:0008006" key="5">
    <source>
        <dbReference type="Google" id="ProtNLM"/>
    </source>
</evidence>